<gene>
    <name evidence="1" type="ORF">OMM_06124</name>
</gene>
<proteinExistence type="predicted"/>
<dbReference type="Gene3D" id="1.50.10.10">
    <property type="match status" value="1"/>
</dbReference>
<dbReference type="AlphaFoldDB" id="A0A1V1NRE4"/>
<reference evidence="2" key="1">
    <citation type="submission" date="2012-11" db="EMBL/GenBank/DDBJ databases">
        <authorList>
            <person name="Lucero-Rivera Y.E."/>
            <person name="Tovar-Ramirez D."/>
        </authorList>
    </citation>
    <scope>NUCLEOTIDE SEQUENCE [LARGE SCALE GENOMIC DNA]</scope>
    <source>
        <strain evidence="2">Araruama</strain>
    </source>
</reference>
<comment type="caution">
    <text evidence="1">The sequence shown here is derived from an EMBL/GenBank/DDBJ whole genome shotgun (WGS) entry which is preliminary data.</text>
</comment>
<dbReference type="EMBL" id="ATBP01003160">
    <property type="protein sequence ID" value="ETR65145.1"/>
    <property type="molecule type" value="Genomic_DNA"/>
</dbReference>
<dbReference type="GO" id="GO:0005975">
    <property type="term" value="P:carbohydrate metabolic process"/>
    <property type="evidence" value="ECO:0007669"/>
    <property type="project" value="InterPro"/>
</dbReference>
<sequence length="180" mass="20905">MEQYKLTRDEEYLKFIYPSLIKGSNWILQKMKETDNDKHPKEVRGLLPTGLSAEHFGANDVYYWDDFWALAGLRDTIWAASLRADKKNVQKFQAAFDRLLTAVNSSLKKMEKDLGQALMPISPNRRMDSAAVGSLVALYPTRLFSPYDQRITNTLRYLEENAFNGNWFFMMLIIRVLVLI</sequence>
<protein>
    <submittedName>
        <fullName evidence="1">Uncharacterized protein</fullName>
    </submittedName>
</protein>
<dbReference type="InterPro" id="IPR012341">
    <property type="entry name" value="6hp_glycosidase-like_sf"/>
</dbReference>
<evidence type="ECO:0000313" key="2">
    <source>
        <dbReference type="Proteomes" id="UP000189670"/>
    </source>
</evidence>
<dbReference type="SUPFAM" id="SSF48208">
    <property type="entry name" value="Six-hairpin glycosidases"/>
    <property type="match status" value="1"/>
</dbReference>
<organism evidence="1 2">
    <name type="scientific">Candidatus Magnetoglobus multicellularis str. Araruama</name>
    <dbReference type="NCBI Taxonomy" id="890399"/>
    <lineage>
        <taxon>Bacteria</taxon>
        <taxon>Pseudomonadati</taxon>
        <taxon>Thermodesulfobacteriota</taxon>
        <taxon>Desulfobacteria</taxon>
        <taxon>Desulfobacterales</taxon>
        <taxon>Desulfobacteraceae</taxon>
        <taxon>Candidatus Magnetoglobus</taxon>
    </lineage>
</organism>
<dbReference type="Proteomes" id="UP000189670">
    <property type="component" value="Unassembled WGS sequence"/>
</dbReference>
<evidence type="ECO:0000313" key="1">
    <source>
        <dbReference type="EMBL" id="ETR65145.1"/>
    </source>
</evidence>
<accession>A0A1V1NRE4</accession>
<dbReference type="InterPro" id="IPR008928">
    <property type="entry name" value="6-hairpin_glycosidase_sf"/>
</dbReference>
<name>A0A1V1NRE4_9BACT</name>